<keyword evidence="3" id="KW-1185">Reference proteome</keyword>
<evidence type="ECO:0000313" key="2">
    <source>
        <dbReference type="EMBL" id="KJJ85250.1"/>
    </source>
</evidence>
<gene>
    <name evidence="2" type="ORF">OMAG_000860</name>
</gene>
<keyword evidence="1" id="KW-0472">Membrane</keyword>
<dbReference type="Proteomes" id="UP000033428">
    <property type="component" value="Unassembled WGS sequence"/>
</dbReference>
<feature type="transmembrane region" description="Helical" evidence="1">
    <location>
        <begin position="43"/>
        <end position="63"/>
    </location>
</feature>
<evidence type="ECO:0000256" key="1">
    <source>
        <dbReference type="SAM" id="Phobius"/>
    </source>
</evidence>
<organism evidence="2 3">
    <name type="scientific">Candidatus Omnitrophus magneticus</name>
    <dbReference type="NCBI Taxonomy" id="1609969"/>
    <lineage>
        <taxon>Bacteria</taxon>
        <taxon>Pseudomonadati</taxon>
        <taxon>Candidatus Omnitrophota</taxon>
        <taxon>Candidatus Omnitrophus</taxon>
    </lineage>
</organism>
<keyword evidence="1" id="KW-1133">Transmembrane helix</keyword>
<proteinExistence type="predicted"/>
<name>A0A0F0CV17_9BACT</name>
<sequence length="86" mass="10017">MDYGYLFSANYGMIGLAETRMDIRFFIYFFIINGTNLIKQDRLFTTFLSMIYTIFLFICFLSFNGNFSGFSKLSISKSKSISGQYK</sequence>
<accession>A0A0F0CV17</accession>
<protein>
    <submittedName>
        <fullName evidence="2">Membrane protein</fullName>
    </submittedName>
</protein>
<dbReference type="AlphaFoldDB" id="A0A0F0CV17"/>
<evidence type="ECO:0000313" key="3">
    <source>
        <dbReference type="Proteomes" id="UP000033428"/>
    </source>
</evidence>
<comment type="caution">
    <text evidence="2">The sequence shown here is derived from an EMBL/GenBank/DDBJ whole genome shotgun (WGS) entry which is preliminary data.</text>
</comment>
<keyword evidence="1" id="KW-0812">Transmembrane</keyword>
<reference evidence="2 3" key="1">
    <citation type="submission" date="2015-02" db="EMBL/GenBank/DDBJ databases">
        <title>Single-cell genomics of uncultivated deep-branching MTB reveals a conserved set of magnetosome genes.</title>
        <authorList>
            <person name="Kolinko S."/>
            <person name="Richter M."/>
            <person name="Glockner F.O."/>
            <person name="Brachmann A."/>
            <person name="Schuler D."/>
        </authorList>
    </citation>
    <scope>NUCLEOTIDE SEQUENCE [LARGE SCALE GENOMIC DNA]</scope>
    <source>
        <strain evidence="2">SKK-01</strain>
    </source>
</reference>
<dbReference type="EMBL" id="JYNY01000197">
    <property type="protein sequence ID" value="KJJ85250.1"/>
    <property type="molecule type" value="Genomic_DNA"/>
</dbReference>